<evidence type="ECO:0000256" key="4">
    <source>
        <dbReference type="PROSITE-ProRule" id="PRU00742"/>
    </source>
</evidence>
<keyword evidence="2" id="KW-0378">Hydrolase</keyword>
<feature type="binding site" evidence="3">
    <location>
        <position position="156"/>
    </location>
    <ligand>
        <name>Mn(2+)</name>
        <dbReference type="ChEBI" id="CHEBI:29035"/>
        <label>1</label>
    </ligand>
</feature>
<feature type="binding site" evidence="3">
    <location>
        <position position="154"/>
    </location>
    <ligand>
        <name>Mn(2+)</name>
        <dbReference type="ChEBI" id="CHEBI:29035"/>
        <label>1</label>
    </ligand>
</feature>
<evidence type="ECO:0000256" key="1">
    <source>
        <dbReference type="ARBA" id="ARBA00022723"/>
    </source>
</evidence>
<dbReference type="Proteomes" id="UP000428330">
    <property type="component" value="Chromosome"/>
</dbReference>
<protein>
    <submittedName>
        <fullName evidence="5">Agmatinase</fullName>
    </submittedName>
</protein>
<sequence length="326" mass="35359">MTDPYQKSMMDNLYWWGIPTMFRAPHASPEGQDIALVGVPHSTGNGTTERDQHLGPRALRHVSAVQRRVHMDFQLDPWNSARIADVGDVPFPEANDNEACIQRITDFYKDIDAAGARPVSIGGDHSITGGIVQALGCGALAGGEPVSFLHLDAHTDVFTKVDHFLGAKKSAAHWGAYLADQGQVDPTRSMQIGLRGHPRSLDWLQPSYDYGYKVVTMKEFRQRGLADVVAQSREVLGDRPVYITFDLDCLDPSVAPAVSNLEPGEKGFDIDEAVGILRAARGLNIIGGDVVCMMPTKDSPNNITALTAAAVMFEMISMIAENTASA</sequence>
<dbReference type="KEGG" id="rom:EI983_08170"/>
<dbReference type="PRINTS" id="PR00116">
    <property type="entry name" value="ARGINASE"/>
</dbReference>
<name>A0A6I6IML8_9RHOB</name>
<dbReference type="PANTHER" id="PTHR11358:SF26">
    <property type="entry name" value="GUANIDINO ACID HYDROLASE, MITOCHONDRIAL"/>
    <property type="match status" value="1"/>
</dbReference>
<dbReference type="Pfam" id="PF00491">
    <property type="entry name" value="Arginase"/>
    <property type="match status" value="1"/>
</dbReference>
<dbReference type="SUPFAM" id="SSF52768">
    <property type="entry name" value="Arginase/deacetylase"/>
    <property type="match status" value="1"/>
</dbReference>
<organism evidence="5 6">
    <name type="scientific">Roseovarius faecimaris</name>
    <dbReference type="NCBI Taxonomy" id="2494550"/>
    <lineage>
        <taxon>Bacteria</taxon>
        <taxon>Pseudomonadati</taxon>
        <taxon>Pseudomonadota</taxon>
        <taxon>Alphaproteobacteria</taxon>
        <taxon>Rhodobacterales</taxon>
        <taxon>Roseobacteraceae</taxon>
        <taxon>Roseovarius</taxon>
    </lineage>
</organism>
<dbReference type="AlphaFoldDB" id="A0A6I6IML8"/>
<dbReference type="GO" id="GO:0008783">
    <property type="term" value="F:agmatinase activity"/>
    <property type="evidence" value="ECO:0007669"/>
    <property type="project" value="TreeGrafter"/>
</dbReference>
<dbReference type="GO" id="GO:0033389">
    <property type="term" value="P:putrescine biosynthetic process from arginine, via agmatine"/>
    <property type="evidence" value="ECO:0007669"/>
    <property type="project" value="TreeGrafter"/>
</dbReference>
<dbReference type="OrthoDB" id="9788689at2"/>
<comment type="cofactor">
    <cofactor evidence="3">
        <name>Mn(2+)</name>
        <dbReference type="ChEBI" id="CHEBI:29035"/>
    </cofactor>
    <text evidence="3">Binds 2 manganese ions per subunit.</text>
</comment>
<evidence type="ECO:0000256" key="2">
    <source>
        <dbReference type="ARBA" id="ARBA00022801"/>
    </source>
</evidence>
<dbReference type="PANTHER" id="PTHR11358">
    <property type="entry name" value="ARGINASE/AGMATINASE"/>
    <property type="match status" value="1"/>
</dbReference>
<dbReference type="RefSeq" id="WP_157706891.1">
    <property type="nucleotide sequence ID" value="NZ_CP034348.1"/>
</dbReference>
<dbReference type="Gene3D" id="3.40.800.10">
    <property type="entry name" value="Ureohydrolase domain"/>
    <property type="match status" value="1"/>
</dbReference>
<feature type="binding site" evidence="3">
    <location>
        <position position="248"/>
    </location>
    <ligand>
        <name>Mn(2+)</name>
        <dbReference type="ChEBI" id="CHEBI:29035"/>
        <label>1</label>
    </ligand>
</feature>
<feature type="binding site" evidence="3">
    <location>
        <position position="152"/>
    </location>
    <ligand>
        <name>Mn(2+)</name>
        <dbReference type="ChEBI" id="CHEBI:29035"/>
        <label>1</label>
    </ligand>
</feature>
<comment type="similarity">
    <text evidence="4">Belongs to the arginase family.</text>
</comment>
<dbReference type="PROSITE" id="PS51409">
    <property type="entry name" value="ARGINASE_2"/>
    <property type="match status" value="1"/>
</dbReference>
<dbReference type="InterPro" id="IPR006035">
    <property type="entry name" value="Ureohydrolase"/>
</dbReference>
<dbReference type="PIRSF" id="PIRSF036979">
    <property type="entry name" value="Arginase"/>
    <property type="match status" value="1"/>
</dbReference>
<dbReference type="GO" id="GO:0046872">
    <property type="term" value="F:metal ion binding"/>
    <property type="evidence" value="ECO:0007669"/>
    <property type="project" value="UniProtKB-KW"/>
</dbReference>
<dbReference type="InterPro" id="IPR023696">
    <property type="entry name" value="Ureohydrolase_dom_sf"/>
</dbReference>
<proteinExistence type="inferred from homology"/>
<accession>A0A6I6IML8</accession>
<evidence type="ECO:0000256" key="3">
    <source>
        <dbReference type="PIRSR" id="PIRSR036979-1"/>
    </source>
</evidence>
<evidence type="ECO:0000313" key="5">
    <source>
        <dbReference type="EMBL" id="QGX98259.1"/>
    </source>
</evidence>
<gene>
    <name evidence="5" type="ORF">EI983_08170</name>
</gene>
<keyword evidence="1 3" id="KW-0479">Metal-binding</keyword>
<keyword evidence="6" id="KW-1185">Reference proteome</keyword>
<reference evidence="6" key="1">
    <citation type="submission" date="2018-12" db="EMBL/GenBank/DDBJ databases">
        <title>Complete genome sequence of Roseovarius sp. MME-070.</title>
        <authorList>
            <person name="Nam Y.-D."/>
            <person name="Kang J."/>
            <person name="Chung W.-H."/>
            <person name="Park Y.S."/>
        </authorList>
    </citation>
    <scope>NUCLEOTIDE SEQUENCE [LARGE SCALE GENOMIC DNA]</scope>
    <source>
        <strain evidence="6">MME-070</strain>
    </source>
</reference>
<dbReference type="EMBL" id="CP034348">
    <property type="protein sequence ID" value="QGX98259.1"/>
    <property type="molecule type" value="Genomic_DNA"/>
</dbReference>
<keyword evidence="3" id="KW-0464">Manganese</keyword>
<feature type="binding site" evidence="3">
    <location>
        <position position="125"/>
    </location>
    <ligand>
        <name>Mn(2+)</name>
        <dbReference type="ChEBI" id="CHEBI:29035"/>
        <label>1</label>
    </ligand>
</feature>
<evidence type="ECO:0000313" key="6">
    <source>
        <dbReference type="Proteomes" id="UP000428330"/>
    </source>
</evidence>
<feature type="binding site" evidence="3">
    <location>
        <position position="246"/>
    </location>
    <ligand>
        <name>Mn(2+)</name>
        <dbReference type="ChEBI" id="CHEBI:29035"/>
        <label>1</label>
    </ligand>
</feature>